<evidence type="ECO:0000313" key="7">
    <source>
        <dbReference type="Proteomes" id="UP000029224"/>
    </source>
</evidence>
<dbReference type="OrthoDB" id="5882332at2"/>
<keyword evidence="7" id="KW-1185">Reference proteome</keyword>
<protein>
    <recommendedName>
        <fullName evidence="4">Nitrogenase-stabilizing/protective protein NifW</fullName>
    </recommendedName>
</protein>
<keyword evidence="5" id="KW-0535">Nitrogen fixation</keyword>
<dbReference type="EMBL" id="BBMT01000003">
    <property type="protein sequence ID" value="GAL33309.1"/>
    <property type="molecule type" value="Genomic_DNA"/>
</dbReference>
<dbReference type="Proteomes" id="UP000029224">
    <property type="component" value="Unassembled WGS sequence"/>
</dbReference>
<accession>A0A090T3H1</accession>
<dbReference type="AlphaFoldDB" id="A0A090T3H1"/>
<evidence type="ECO:0000256" key="5">
    <source>
        <dbReference type="ARBA" id="ARBA00023231"/>
    </source>
</evidence>
<dbReference type="InterPro" id="IPR004893">
    <property type="entry name" value="NifW"/>
</dbReference>
<comment type="function">
    <text evidence="1">May protect the nitrogenase Fe-Mo protein from oxidative damage.</text>
</comment>
<comment type="similarity">
    <text evidence="2">Belongs to the NifW family.</text>
</comment>
<evidence type="ECO:0000256" key="1">
    <source>
        <dbReference type="ARBA" id="ARBA00002247"/>
    </source>
</evidence>
<sequence>MSFTDIQDKLATFTALEQVFDYFEVDYDRKFLDEYRLPLLKRFNGYLLMQKPEDWFAARRVLRNAYCKIQRGRLDPATRSACRGCTSCIRR</sequence>
<reference evidence="6 7" key="2">
    <citation type="submission" date="2014-09" db="EMBL/GenBank/DDBJ databases">
        <authorList>
            <consortium name="NBRP consortium"/>
            <person name="Sawabe T."/>
            <person name="Meirelles P."/>
            <person name="Nakanishi M."/>
            <person name="Sayaka M."/>
            <person name="Hattori M."/>
            <person name="Ohkuma M."/>
        </authorList>
    </citation>
    <scope>NUCLEOTIDE SEQUENCE [LARGE SCALE GENOMIC DNA]</scope>
    <source>
        <strain evidence="6 7">JCM 19240</strain>
    </source>
</reference>
<proteinExistence type="inferred from homology"/>
<evidence type="ECO:0000256" key="3">
    <source>
        <dbReference type="ARBA" id="ARBA00011284"/>
    </source>
</evidence>
<comment type="caution">
    <text evidence="6">The sequence shown here is derived from an EMBL/GenBank/DDBJ whole genome shotgun (WGS) entry which is preliminary data.</text>
</comment>
<dbReference type="GO" id="GO:0009399">
    <property type="term" value="P:nitrogen fixation"/>
    <property type="evidence" value="ECO:0007669"/>
    <property type="project" value="InterPro"/>
</dbReference>
<organism evidence="6 7">
    <name type="scientific">Vibrio maritimus</name>
    <dbReference type="NCBI Taxonomy" id="990268"/>
    <lineage>
        <taxon>Bacteria</taxon>
        <taxon>Pseudomonadati</taxon>
        <taxon>Pseudomonadota</taxon>
        <taxon>Gammaproteobacteria</taxon>
        <taxon>Vibrionales</taxon>
        <taxon>Vibrionaceae</taxon>
        <taxon>Vibrio</taxon>
    </lineage>
</organism>
<evidence type="ECO:0000256" key="2">
    <source>
        <dbReference type="ARBA" id="ARBA00008351"/>
    </source>
</evidence>
<name>A0A090T3H1_9VIBR</name>
<gene>
    <name evidence="6" type="ORF">JCM19240_2005</name>
</gene>
<evidence type="ECO:0000313" key="6">
    <source>
        <dbReference type="EMBL" id="GAL33309.1"/>
    </source>
</evidence>
<comment type="subunit">
    <text evidence="3">Homotrimer; associates with NifD.</text>
</comment>
<evidence type="ECO:0000256" key="4">
    <source>
        <dbReference type="ARBA" id="ARBA00016274"/>
    </source>
</evidence>
<reference evidence="6 7" key="1">
    <citation type="submission" date="2014-09" db="EMBL/GenBank/DDBJ databases">
        <title>Vibrio maritimus JCM 19240. (C210) whole genome shotgun sequence.</title>
        <authorList>
            <person name="Sawabe T."/>
            <person name="Meirelles P."/>
            <person name="Nakanishi M."/>
            <person name="Sayaka M."/>
            <person name="Hattori M."/>
            <person name="Ohkuma M."/>
        </authorList>
    </citation>
    <scope>NUCLEOTIDE SEQUENCE [LARGE SCALE GENOMIC DNA]</scope>
    <source>
        <strain evidence="6 7">JCM 19240</strain>
    </source>
</reference>
<dbReference type="Pfam" id="PF03206">
    <property type="entry name" value="NifW"/>
    <property type="match status" value="1"/>
</dbReference>